<reference evidence="2 3" key="1">
    <citation type="submission" date="2019-01" db="EMBL/GenBank/DDBJ databases">
        <title>Genomes sequencing and comparative genomics of infectious freshwater microsporidia, Cucumispora dikerogammari and Thelohania contejeani.</title>
        <authorList>
            <person name="Cormier A."/>
            <person name="Giraud I."/>
            <person name="Wattier R."/>
            <person name="Teixeira M."/>
            <person name="Grandjean F."/>
            <person name="Rigaud T."/>
            <person name="Cordaux R."/>
        </authorList>
    </citation>
    <scope>NUCLEOTIDE SEQUENCE [LARGE SCALE GENOMIC DNA]</scope>
    <source>
        <strain evidence="2">T1</strain>
        <tissue evidence="2">Spores</tissue>
    </source>
</reference>
<protein>
    <submittedName>
        <fullName evidence="2">Uncharacterized protein</fullName>
    </submittedName>
</protein>
<organism evidence="2 3">
    <name type="scientific">Astathelohania contejeani</name>
    <dbReference type="NCBI Taxonomy" id="164912"/>
    <lineage>
        <taxon>Eukaryota</taxon>
        <taxon>Fungi</taxon>
        <taxon>Fungi incertae sedis</taxon>
        <taxon>Microsporidia</taxon>
        <taxon>Astathelohaniidae</taxon>
        <taxon>Astathelohania</taxon>
    </lineage>
</organism>
<name>A0ABQ7HYE7_9MICR</name>
<sequence length="245" mass="29361">MIEEITNYKKLQLAIIHWIKYYSIIFILQIPFLYLLEFEYHILLPVILGIINFLSDMIIIYISSKSIQNILEFEEKLDINSMNRVILTAGHRMTLYISILLFYFSRSNEQYDPSYISSIVNILLSLPIMPFLYFMHNSFMSNNAVLPNCADKFWFLILLLQLTLLYIYPGLTYYFFYSHYQKIFFSSTLIGLIFWTFIFIIENKSSEDILYEFITYIYLQWVVPNTYQLLIFFSSLLSAIENQFK</sequence>
<keyword evidence="1" id="KW-1133">Transmembrane helix</keyword>
<feature type="transmembrane region" description="Helical" evidence="1">
    <location>
        <begin position="183"/>
        <end position="201"/>
    </location>
</feature>
<evidence type="ECO:0000256" key="1">
    <source>
        <dbReference type="SAM" id="Phobius"/>
    </source>
</evidence>
<evidence type="ECO:0000313" key="2">
    <source>
        <dbReference type="EMBL" id="KAF7683191.1"/>
    </source>
</evidence>
<feature type="transmembrane region" description="Helical" evidence="1">
    <location>
        <begin position="154"/>
        <end position="177"/>
    </location>
</feature>
<dbReference type="Proteomes" id="UP001516464">
    <property type="component" value="Unassembled WGS sequence"/>
</dbReference>
<feature type="transmembrane region" description="Helical" evidence="1">
    <location>
        <begin position="42"/>
        <end position="64"/>
    </location>
</feature>
<keyword evidence="3" id="KW-1185">Reference proteome</keyword>
<feature type="transmembrane region" description="Helical" evidence="1">
    <location>
        <begin position="115"/>
        <end position="134"/>
    </location>
</feature>
<gene>
    <name evidence="2" type="ORF">TCON_1596</name>
</gene>
<keyword evidence="1" id="KW-0472">Membrane</keyword>
<feature type="transmembrane region" description="Helical" evidence="1">
    <location>
        <begin position="213"/>
        <end position="240"/>
    </location>
</feature>
<evidence type="ECO:0000313" key="3">
    <source>
        <dbReference type="Proteomes" id="UP001516464"/>
    </source>
</evidence>
<proteinExistence type="predicted"/>
<accession>A0ABQ7HYE7</accession>
<comment type="caution">
    <text evidence="2">The sequence shown here is derived from an EMBL/GenBank/DDBJ whole genome shotgun (WGS) entry which is preliminary data.</text>
</comment>
<feature type="transmembrane region" description="Helical" evidence="1">
    <location>
        <begin position="18"/>
        <end position="36"/>
    </location>
</feature>
<dbReference type="EMBL" id="SBIQ01000117">
    <property type="protein sequence ID" value="KAF7683191.1"/>
    <property type="molecule type" value="Genomic_DNA"/>
</dbReference>
<keyword evidence="1" id="KW-0812">Transmembrane</keyword>